<proteinExistence type="inferred from homology"/>
<dbReference type="PANTHER" id="PTHR22932:SF1">
    <property type="entry name" value="CO-CHAPERONE PROTEIN DAF-41"/>
    <property type="match status" value="1"/>
</dbReference>
<dbReference type="PROSITE" id="PS51203">
    <property type="entry name" value="CS"/>
    <property type="match status" value="1"/>
</dbReference>
<comment type="caution">
    <text evidence="4">The sequence shown here is derived from an EMBL/GenBank/DDBJ whole genome shotgun (WGS) entry which is preliminary data.</text>
</comment>
<dbReference type="GO" id="GO:0005634">
    <property type="term" value="C:nucleus"/>
    <property type="evidence" value="ECO:0007669"/>
    <property type="project" value="TreeGrafter"/>
</dbReference>
<dbReference type="CDD" id="cd06465">
    <property type="entry name" value="p23_hB-ind1_like"/>
    <property type="match status" value="1"/>
</dbReference>
<dbReference type="PANTHER" id="PTHR22932">
    <property type="entry name" value="TELOMERASE-BINDING PROTEIN P23 HSP90 CO-CHAPERONE"/>
    <property type="match status" value="1"/>
</dbReference>
<gene>
    <name evidence="4" type="ORF">SteCoe_4023</name>
</gene>
<comment type="similarity">
    <text evidence="1">Belongs to the p23/wos2 family.</text>
</comment>
<dbReference type="AlphaFoldDB" id="A0A1R2CVP4"/>
<dbReference type="GO" id="GO:0051131">
    <property type="term" value="P:chaperone-mediated protein complex assembly"/>
    <property type="evidence" value="ECO:0007669"/>
    <property type="project" value="TreeGrafter"/>
</dbReference>
<dbReference type="Gene3D" id="2.60.40.790">
    <property type="match status" value="1"/>
</dbReference>
<dbReference type="GO" id="GO:0006457">
    <property type="term" value="P:protein folding"/>
    <property type="evidence" value="ECO:0007669"/>
    <property type="project" value="TreeGrafter"/>
</dbReference>
<organism evidence="4 5">
    <name type="scientific">Stentor coeruleus</name>
    <dbReference type="NCBI Taxonomy" id="5963"/>
    <lineage>
        <taxon>Eukaryota</taxon>
        <taxon>Sar</taxon>
        <taxon>Alveolata</taxon>
        <taxon>Ciliophora</taxon>
        <taxon>Postciliodesmatophora</taxon>
        <taxon>Heterotrichea</taxon>
        <taxon>Heterotrichida</taxon>
        <taxon>Stentoridae</taxon>
        <taxon>Stentor</taxon>
    </lineage>
</organism>
<keyword evidence="5" id="KW-1185">Reference proteome</keyword>
<dbReference type="GO" id="GO:0051087">
    <property type="term" value="F:protein-folding chaperone binding"/>
    <property type="evidence" value="ECO:0007669"/>
    <property type="project" value="TreeGrafter"/>
</dbReference>
<evidence type="ECO:0000256" key="1">
    <source>
        <dbReference type="ARBA" id="ARBA00025733"/>
    </source>
</evidence>
<evidence type="ECO:0000313" key="4">
    <source>
        <dbReference type="EMBL" id="OMJ93079.1"/>
    </source>
</evidence>
<protein>
    <recommendedName>
        <fullName evidence="3">CS domain-containing protein</fullName>
    </recommendedName>
</protein>
<feature type="compositionally biased region" description="Basic and acidic residues" evidence="2">
    <location>
        <begin position="158"/>
        <end position="188"/>
    </location>
</feature>
<feature type="region of interest" description="Disordered" evidence="2">
    <location>
        <begin position="121"/>
        <end position="188"/>
    </location>
</feature>
<feature type="compositionally biased region" description="Acidic residues" evidence="2">
    <location>
        <begin position="126"/>
        <end position="157"/>
    </location>
</feature>
<dbReference type="GO" id="GO:0051879">
    <property type="term" value="F:Hsp90 protein binding"/>
    <property type="evidence" value="ECO:0007669"/>
    <property type="project" value="InterPro"/>
</dbReference>
<evidence type="ECO:0000313" key="5">
    <source>
        <dbReference type="Proteomes" id="UP000187209"/>
    </source>
</evidence>
<sequence length="188" mass="21714">MESTTVALKWAQHKKIVFLTLEAKNLAEEGRVISLTPEGHLHFEGVNKVTSAKYKLELNLFEEVVVETTKWKVTDYSVQFSISKKVDSGAFWPRLTKEKAKFSNIAVDWARWVDEDEADEKKLDYDDQDFGNLPDEDDEEEGEDDDDENVDLGDLDDEPVKKPEEVKKEEKKEVSLEDKEKTEEVKTE</sequence>
<evidence type="ECO:0000256" key="2">
    <source>
        <dbReference type="SAM" id="MobiDB-lite"/>
    </source>
</evidence>
<dbReference type="InterPro" id="IPR007052">
    <property type="entry name" value="CS_dom"/>
</dbReference>
<dbReference type="OrthoDB" id="1564555at2759"/>
<feature type="domain" description="CS" evidence="3">
    <location>
        <begin position="3"/>
        <end position="96"/>
    </location>
</feature>
<dbReference type="InterPro" id="IPR045250">
    <property type="entry name" value="p23-like"/>
</dbReference>
<dbReference type="Pfam" id="PF04969">
    <property type="entry name" value="CS"/>
    <property type="match status" value="1"/>
</dbReference>
<accession>A0A1R2CVP4</accession>
<name>A0A1R2CVP4_9CILI</name>
<reference evidence="4 5" key="1">
    <citation type="submission" date="2016-11" db="EMBL/GenBank/DDBJ databases">
        <title>The macronuclear genome of Stentor coeruleus: a giant cell with tiny introns.</title>
        <authorList>
            <person name="Slabodnick M."/>
            <person name="Ruby J.G."/>
            <person name="Reiff S.B."/>
            <person name="Swart E.C."/>
            <person name="Gosai S."/>
            <person name="Prabakaran S."/>
            <person name="Witkowska E."/>
            <person name="Larue G.E."/>
            <person name="Fisher S."/>
            <person name="Freeman R.M."/>
            <person name="Gunawardena J."/>
            <person name="Chu W."/>
            <person name="Stover N.A."/>
            <person name="Gregory B.D."/>
            <person name="Nowacki M."/>
            <person name="Derisi J."/>
            <person name="Roy S.W."/>
            <person name="Marshall W.F."/>
            <person name="Sood P."/>
        </authorList>
    </citation>
    <scope>NUCLEOTIDE SEQUENCE [LARGE SCALE GENOMIC DNA]</scope>
    <source>
        <strain evidence="4">WM001</strain>
    </source>
</reference>
<dbReference type="SUPFAM" id="SSF49764">
    <property type="entry name" value="HSP20-like chaperones"/>
    <property type="match status" value="1"/>
</dbReference>
<evidence type="ECO:0000259" key="3">
    <source>
        <dbReference type="PROSITE" id="PS51203"/>
    </source>
</evidence>
<dbReference type="InterPro" id="IPR008978">
    <property type="entry name" value="HSP20-like_chaperone"/>
</dbReference>
<dbReference type="GO" id="GO:0005829">
    <property type="term" value="C:cytosol"/>
    <property type="evidence" value="ECO:0007669"/>
    <property type="project" value="TreeGrafter"/>
</dbReference>
<dbReference type="Proteomes" id="UP000187209">
    <property type="component" value="Unassembled WGS sequence"/>
</dbReference>
<dbReference type="EMBL" id="MPUH01000049">
    <property type="protein sequence ID" value="OMJ93079.1"/>
    <property type="molecule type" value="Genomic_DNA"/>
</dbReference>